<proteinExistence type="predicted"/>
<protein>
    <submittedName>
        <fullName evidence="1">Uncharacterized protein</fullName>
    </submittedName>
</protein>
<accession>A0A0D6JDL3</accession>
<reference evidence="2" key="1">
    <citation type="submission" date="2015-02" db="EMBL/GenBank/DDBJ databases">
        <authorList>
            <person name="Chooi Y.-H."/>
        </authorList>
    </citation>
    <scope>NUCLEOTIDE SEQUENCE [LARGE SCALE GENOMIC DNA]</scope>
    <source>
        <strain evidence="2">strain Y</strain>
    </source>
</reference>
<organism evidence="1 2">
    <name type="scientific">Candidatus Filomicrobium marinum</name>
    <dbReference type="NCBI Taxonomy" id="1608628"/>
    <lineage>
        <taxon>Bacteria</taxon>
        <taxon>Pseudomonadati</taxon>
        <taxon>Pseudomonadota</taxon>
        <taxon>Alphaproteobacteria</taxon>
        <taxon>Hyphomicrobiales</taxon>
        <taxon>Hyphomicrobiaceae</taxon>
        <taxon>Filomicrobium</taxon>
    </lineage>
</organism>
<dbReference type="EMBL" id="LN829119">
    <property type="protein sequence ID" value="CPR17984.1"/>
    <property type="molecule type" value="Genomic_DNA"/>
</dbReference>
<dbReference type="AlphaFoldDB" id="A0A0D6JDL3"/>
<gene>
    <name evidence="1" type="ORF">YBN1229_v1_1506</name>
</gene>
<name>A0A0D6JDL3_9HYPH</name>
<dbReference type="Proteomes" id="UP000033187">
    <property type="component" value="Chromosome 1"/>
</dbReference>
<dbReference type="RefSeq" id="WP_052743759.1">
    <property type="nucleotide sequence ID" value="NZ_LN829118.1"/>
</dbReference>
<evidence type="ECO:0000313" key="1">
    <source>
        <dbReference type="EMBL" id="CPR17984.1"/>
    </source>
</evidence>
<evidence type="ECO:0000313" key="2">
    <source>
        <dbReference type="Proteomes" id="UP000033187"/>
    </source>
</evidence>
<sequence length="132" mass="14426">MRTYLISYDLANPNAKKHALAEIIMGLGVRWARPLEQIWYLTTDDSQEDIEARLSWLLGDEDGLLIQAVEDPAVLTNTSIRWFRRRGAAAAVTAEGTGANVVAFSQRDAEADAIVEGFGGAEETLADFRAAS</sequence>
<dbReference type="OrthoDB" id="2656750at2"/>
<dbReference type="KEGG" id="fiy:BN1229_v1_1506"/>
<dbReference type="KEGG" id="fil:BN1229_v1_1504"/>
<keyword evidence="2" id="KW-1185">Reference proteome</keyword>